<evidence type="ECO:0000256" key="6">
    <source>
        <dbReference type="RuleBase" id="RU004466"/>
    </source>
</evidence>
<gene>
    <name evidence="8" type="ORF">SSPO_054200</name>
</gene>
<proteinExistence type="inferred from homology"/>
<evidence type="ECO:0000256" key="4">
    <source>
        <dbReference type="ARBA" id="ARBA00022723"/>
    </source>
</evidence>
<accession>A0A499UNX4</accession>
<comment type="similarity">
    <text evidence="2 6">Belongs to the FPP/GGPP synthase family.</text>
</comment>
<keyword evidence="3 6" id="KW-0808">Transferase</keyword>
<dbReference type="InterPro" id="IPR000092">
    <property type="entry name" value="Polyprenyl_synt"/>
</dbReference>
<keyword evidence="5" id="KW-0460">Magnesium</keyword>
<evidence type="ECO:0000313" key="8">
    <source>
        <dbReference type="EMBL" id="BBJ42702.1"/>
    </source>
</evidence>
<reference evidence="8 9" key="1">
    <citation type="journal article" date="2020" name="Int. J. Syst. Evol. Microbiol.">
        <title>Reclassification of Streptomyces castelarensis and Streptomyces sporoclivatus as later heterotypic synonyms of Streptomyces antimycoticus.</title>
        <authorList>
            <person name="Komaki H."/>
            <person name="Tamura T."/>
        </authorList>
    </citation>
    <scope>NUCLEOTIDE SEQUENCE [LARGE SCALE GENOMIC DNA]</scope>
    <source>
        <strain evidence="8 9">NBRC 100767</strain>
    </source>
</reference>
<dbReference type="PANTHER" id="PTHR12001">
    <property type="entry name" value="GERANYLGERANYL PYROPHOSPHATE SYNTHASE"/>
    <property type="match status" value="1"/>
</dbReference>
<dbReference type="EMBL" id="AP019620">
    <property type="protein sequence ID" value="BBJ42702.1"/>
    <property type="molecule type" value="Genomic_DNA"/>
</dbReference>
<dbReference type="Gene3D" id="1.10.600.10">
    <property type="entry name" value="Farnesyl Diphosphate Synthase"/>
    <property type="match status" value="2"/>
</dbReference>
<evidence type="ECO:0000256" key="7">
    <source>
        <dbReference type="SAM" id="MobiDB-lite"/>
    </source>
</evidence>
<dbReference type="GO" id="GO:0008299">
    <property type="term" value="P:isoprenoid biosynthetic process"/>
    <property type="evidence" value="ECO:0007669"/>
    <property type="project" value="InterPro"/>
</dbReference>
<evidence type="ECO:0000256" key="1">
    <source>
        <dbReference type="ARBA" id="ARBA00001946"/>
    </source>
</evidence>
<dbReference type="Proteomes" id="UP000463951">
    <property type="component" value="Chromosome"/>
</dbReference>
<dbReference type="PANTHER" id="PTHR12001:SF69">
    <property type="entry name" value="ALL TRANS-POLYPRENYL-DIPHOSPHATE SYNTHASE PDSS1"/>
    <property type="match status" value="1"/>
</dbReference>
<dbReference type="CDD" id="cd00867">
    <property type="entry name" value="Trans_IPPS"/>
    <property type="match status" value="1"/>
</dbReference>
<evidence type="ECO:0000313" key="9">
    <source>
        <dbReference type="Proteomes" id="UP000463951"/>
    </source>
</evidence>
<dbReference type="SUPFAM" id="SSF48576">
    <property type="entry name" value="Terpenoid synthases"/>
    <property type="match status" value="1"/>
</dbReference>
<dbReference type="Pfam" id="PF00348">
    <property type="entry name" value="polyprenyl_synt"/>
    <property type="match status" value="1"/>
</dbReference>
<evidence type="ECO:0000256" key="2">
    <source>
        <dbReference type="ARBA" id="ARBA00006706"/>
    </source>
</evidence>
<sequence>MQPTVRDRALADGLRAAQAAVDEGLLKATKSDVPFITEAARELTRTAGRRLRPLLVLLAARFGDPGAPGVVPAAVVVELTHLATHYHDGVRDEASVRRGAPCPDAHWDNTVAVLIGDFLFARASHILADLGPRAVRLQAEAFRRQVTGQILETTGPRDDRDPVEHHLEVLASRTGSLTAVSGRLGALTSGADASAVDALARYGERLGVASHLADELATLTARRPTLPVLLLLAGAAERTGRGDLGDPGDRAGRGDLADPGDRAGRGDLADPGDRAGRGDLADPGDRAVRGDLADRELYELLTGPADRPGYAAAVARLRTHPVLHLAREETARQADAARAALSTLPDCPARSALESLCETVMRRADTAPPPGPDAPTAPSSCG</sequence>
<feature type="region of interest" description="Disordered" evidence="7">
    <location>
        <begin position="363"/>
        <end position="382"/>
    </location>
</feature>
<evidence type="ECO:0000256" key="5">
    <source>
        <dbReference type="ARBA" id="ARBA00022842"/>
    </source>
</evidence>
<feature type="region of interest" description="Disordered" evidence="7">
    <location>
        <begin position="239"/>
        <end position="288"/>
    </location>
</feature>
<dbReference type="InterPro" id="IPR008949">
    <property type="entry name" value="Isoprenoid_synthase_dom_sf"/>
</dbReference>
<dbReference type="GO" id="GO:0046872">
    <property type="term" value="F:metal ion binding"/>
    <property type="evidence" value="ECO:0007669"/>
    <property type="project" value="UniProtKB-KW"/>
</dbReference>
<evidence type="ECO:0000256" key="3">
    <source>
        <dbReference type="ARBA" id="ARBA00022679"/>
    </source>
</evidence>
<organism evidence="8 9">
    <name type="scientific">Streptomyces antimycoticus</name>
    <dbReference type="NCBI Taxonomy" id="68175"/>
    <lineage>
        <taxon>Bacteria</taxon>
        <taxon>Bacillati</taxon>
        <taxon>Actinomycetota</taxon>
        <taxon>Actinomycetes</taxon>
        <taxon>Kitasatosporales</taxon>
        <taxon>Streptomycetaceae</taxon>
        <taxon>Streptomyces</taxon>
        <taxon>Streptomyces violaceusniger group</taxon>
    </lineage>
</organism>
<dbReference type="GO" id="GO:0004659">
    <property type="term" value="F:prenyltransferase activity"/>
    <property type="evidence" value="ECO:0007669"/>
    <property type="project" value="InterPro"/>
</dbReference>
<protein>
    <submittedName>
        <fullName evidence="8">Geranylgeranyl pyrophosphate synthase</fullName>
    </submittedName>
</protein>
<comment type="cofactor">
    <cofactor evidence="1">
        <name>Mg(2+)</name>
        <dbReference type="ChEBI" id="CHEBI:18420"/>
    </cofactor>
</comment>
<keyword evidence="4" id="KW-0479">Metal-binding</keyword>
<name>A0A499UNX4_9ACTN</name>
<dbReference type="AlphaFoldDB" id="A0A499UNX4"/>